<sequence length="83" mass="9101">MTLTNSPSQFQHYANDLDQIVAKAHEDGNPDIACMVSSMADAIRAMQAIQDNTPEWGQHDMDMTHVVPFPLTGSSPKHHANGQ</sequence>
<evidence type="ECO:0000313" key="2">
    <source>
        <dbReference type="Proteomes" id="UP000182373"/>
    </source>
</evidence>
<protein>
    <submittedName>
        <fullName evidence="1">Uncharacterized protein</fullName>
    </submittedName>
</protein>
<gene>
    <name evidence="1" type="ORF">GbCGDNIH9_1804</name>
</gene>
<proteinExistence type="predicted"/>
<accession>A0AAC9P9K2</accession>
<dbReference type="EMBL" id="CP018191">
    <property type="protein sequence ID" value="APH55114.1"/>
    <property type="molecule type" value="Genomic_DNA"/>
</dbReference>
<dbReference type="RefSeq" id="WP_072572969.1">
    <property type="nucleotide sequence ID" value="NZ_CP018191.1"/>
</dbReference>
<organism evidence="1 2">
    <name type="scientific">Granulibacter bethesdensis</name>
    <dbReference type="NCBI Taxonomy" id="364410"/>
    <lineage>
        <taxon>Bacteria</taxon>
        <taxon>Pseudomonadati</taxon>
        <taxon>Pseudomonadota</taxon>
        <taxon>Alphaproteobacteria</taxon>
        <taxon>Acetobacterales</taxon>
        <taxon>Acetobacteraceae</taxon>
        <taxon>Granulibacter</taxon>
    </lineage>
</organism>
<name>A0AAC9P9K2_9PROT</name>
<dbReference type="Proteomes" id="UP000182373">
    <property type="component" value="Chromosome"/>
</dbReference>
<dbReference type="AlphaFoldDB" id="A0AAC9P9K2"/>
<reference evidence="2" key="1">
    <citation type="submission" date="2016-11" db="EMBL/GenBank/DDBJ databases">
        <title>Comparative genomic and phenotypic analysis of Granulibacter bethesdensis clinical isolates from patients with chronic granulomatous disease.</title>
        <authorList>
            <person name="Zarember K.A."/>
            <person name="Porcella S.F."/>
            <person name="Chu J."/>
            <person name="Ding L."/>
            <person name="Dahlstrom E."/>
            <person name="Barbian K."/>
            <person name="Martens C."/>
            <person name="Sykora L."/>
            <person name="Kramer S."/>
            <person name="Pettinato A.M."/>
            <person name="Hong H."/>
            <person name="Wald G."/>
            <person name="Berg L.J."/>
            <person name="Rogge L.S."/>
            <person name="Greenberg D.E."/>
            <person name="Falcone E.L."/>
            <person name="Neves J.F."/>
            <person name="Simoes M.J."/>
            <person name="Casal M."/>
            <person name="Rodriguez-Lopez F.C."/>
            <person name="Zelazny A."/>
            <person name="Gallin J.I."/>
            <person name="Holland S.M."/>
        </authorList>
    </citation>
    <scope>NUCLEOTIDE SEQUENCE [LARGE SCALE GENOMIC DNA]</scope>
    <source>
        <strain evidence="2">NIH9.1</strain>
    </source>
</reference>
<evidence type="ECO:0000313" key="1">
    <source>
        <dbReference type="EMBL" id="APH55114.1"/>
    </source>
</evidence>